<dbReference type="GO" id="GO:0042802">
    <property type="term" value="F:identical protein binding"/>
    <property type="evidence" value="ECO:0007669"/>
    <property type="project" value="UniProtKB-ARBA"/>
</dbReference>
<evidence type="ECO:0000259" key="16">
    <source>
        <dbReference type="PROSITE" id="PS50137"/>
    </source>
</evidence>
<comment type="function">
    <text evidence="15">Digests double-stranded RNA. Involved in the processing of primary rRNA transcript to yield the immediate precursors to the large and small rRNAs (23S and 16S). Processes some mRNAs, and tRNAs when they are encoded in the rRNA operon. Processes pre-crRNA and tracrRNA of type II CRISPR loci if present in the organism.</text>
</comment>
<dbReference type="SMART" id="SM00535">
    <property type="entry name" value="RIBOc"/>
    <property type="match status" value="1"/>
</dbReference>
<keyword evidence="9 15" id="KW-0540">Nuclease</keyword>
<evidence type="ECO:0000256" key="9">
    <source>
        <dbReference type="ARBA" id="ARBA00022722"/>
    </source>
</evidence>
<evidence type="ECO:0000256" key="6">
    <source>
        <dbReference type="ARBA" id="ARBA00022552"/>
    </source>
</evidence>
<dbReference type="GO" id="GO:0003725">
    <property type="term" value="F:double-stranded RNA binding"/>
    <property type="evidence" value="ECO:0007669"/>
    <property type="project" value="TreeGrafter"/>
</dbReference>
<dbReference type="CDD" id="cd00593">
    <property type="entry name" value="RIBOc"/>
    <property type="match status" value="1"/>
</dbReference>
<keyword evidence="14 15" id="KW-0694">RNA-binding</keyword>
<feature type="active site" evidence="15">
    <location>
        <position position="116"/>
    </location>
</feature>
<evidence type="ECO:0000256" key="8">
    <source>
        <dbReference type="ARBA" id="ARBA00022694"/>
    </source>
</evidence>
<protein>
    <recommendedName>
        <fullName evidence="15">Ribonuclease 3</fullName>
        <ecNumber evidence="15">3.1.26.3</ecNumber>
    </recommendedName>
    <alternativeName>
        <fullName evidence="15">Ribonuclease III</fullName>
        <shortName evidence="15">RNase III</shortName>
    </alternativeName>
</protein>
<comment type="cofactor">
    <cofactor evidence="15">
        <name>Mg(2+)</name>
        <dbReference type="ChEBI" id="CHEBI:18420"/>
    </cofactor>
</comment>
<evidence type="ECO:0000256" key="4">
    <source>
        <dbReference type="ARBA" id="ARBA00011738"/>
    </source>
</evidence>
<comment type="catalytic activity">
    <reaction evidence="1 15">
        <text>Endonucleolytic cleavage to 5'-phosphomonoester.</text>
        <dbReference type="EC" id="3.1.26.3"/>
    </reaction>
</comment>
<dbReference type="GO" id="GO:0005737">
    <property type="term" value="C:cytoplasm"/>
    <property type="evidence" value="ECO:0007669"/>
    <property type="project" value="UniProtKB-SubCell"/>
</dbReference>
<dbReference type="EC" id="3.1.26.3" evidence="15"/>
<evidence type="ECO:0000256" key="12">
    <source>
        <dbReference type="ARBA" id="ARBA00022801"/>
    </source>
</evidence>
<evidence type="ECO:0000256" key="7">
    <source>
        <dbReference type="ARBA" id="ARBA00022664"/>
    </source>
</evidence>
<dbReference type="PROSITE" id="PS50137">
    <property type="entry name" value="DS_RBD"/>
    <property type="match status" value="1"/>
</dbReference>
<dbReference type="Gene3D" id="3.30.160.20">
    <property type="match status" value="1"/>
</dbReference>
<dbReference type="GO" id="GO:0006364">
    <property type="term" value="P:rRNA processing"/>
    <property type="evidence" value="ECO:0007669"/>
    <property type="project" value="UniProtKB-UniRule"/>
</dbReference>
<organism evidence="18">
    <name type="scientific">uncultured Sulfurovum sp</name>
    <dbReference type="NCBI Taxonomy" id="269237"/>
    <lineage>
        <taxon>Bacteria</taxon>
        <taxon>Pseudomonadati</taxon>
        <taxon>Campylobacterota</taxon>
        <taxon>Epsilonproteobacteria</taxon>
        <taxon>Campylobacterales</taxon>
        <taxon>Sulfurovaceae</taxon>
        <taxon>Sulfurovum</taxon>
        <taxon>environmental samples</taxon>
    </lineage>
</organism>
<reference evidence="18" key="1">
    <citation type="submission" date="2020-01" db="EMBL/GenBank/DDBJ databases">
        <authorList>
            <person name="Meier V. D."/>
            <person name="Meier V D."/>
        </authorList>
    </citation>
    <scope>NUCLEOTIDE SEQUENCE</scope>
    <source>
        <strain evidence="18">HLG_WM_MAG_01</strain>
    </source>
</reference>
<gene>
    <name evidence="15" type="primary">rnc</name>
    <name evidence="18" type="ORF">HELGO_WM3722</name>
</gene>
<keyword evidence="15" id="KW-0699">rRNA-binding</keyword>
<dbReference type="FunFam" id="3.30.160.20:FF:000003">
    <property type="entry name" value="Ribonuclease 3"/>
    <property type="match status" value="1"/>
</dbReference>
<accession>A0A6S6THA1</accession>
<keyword evidence="13 15" id="KW-0460">Magnesium</keyword>
<keyword evidence="6 15" id="KW-0698">rRNA processing</keyword>
<evidence type="ECO:0000256" key="10">
    <source>
        <dbReference type="ARBA" id="ARBA00022723"/>
    </source>
</evidence>
<feature type="binding site" evidence="15">
    <location>
        <position position="116"/>
    </location>
    <ligand>
        <name>Mg(2+)</name>
        <dbReference type="ChEBI" id="CHEBI:18420"/>
    </ligand>
</feature>
<dbReference type="SUPFAM" id="SSF69065">
    <property type="entry name" value="RNase III domain-like"/>
    <property type="match status" value="1"/>
</dbReference>
<dbReference type="GO" id="GO:0006397">
    <property type="term" value="P:mRNA processing"/>
    <property type="evidence" value="ECO:0007669"/>
    <property type="project" value="UniProtKB-UniRule"/>
</dbReference>
<dbReference type="GO" id="GO:0004525">
    <property type="term" value="F:ribonuclease III activity"/>
    <property type="evidence" value="ECO:0007669"/>
    <property type="project" value="UniProtKB-UniRule"/>
</dbReference>
<dbReference type="HAMAP" id="MF_00104">
    <property type="entry name" value="RNase_III"/>
    <property type="match status" value="1"/>
</dbReference>
<dbReference type="Gene3D" id="1.10.1520.10">
    <property type="entry name" value="Ribonuclease III domain"/>
    <property type="match status" value="1"/>
</dbReference>
<dbReference type="SMART" id="SM00358">
    <property type="entry name" value="DSRM"/>
    <property type="match status" value="1"/>
</dbReference>
<feature type="binding site" evidence="15">
    <location>
        <position position="113"/>
    </location>
    <ligand>
        <name>Mg(2+)</name>
        <dbReference type="ChEBI" id="CHEBI:18420"/>
    </ligand>
</feature>
<dbReference type="PANTHER" id="PTHR11207">
    <property type="entry name" value="RIBONUCLEASE III"/>
    <property type="match status" value="1"/>
</dbReference>
<dbReference type="SUPFAM" id="SSF54768">
    <property type="entry name" value="dsRNA-binding domain-like"/>
    <property type="match status" value="1"/>
</dbReference>
<dbReference type="PROSITE" id="PS00517">
    <property type="entry name" value="RNASE_3_1"/>
    <property type="match status" value="1"/>
</dbReference>
<name>A0A6S6THA1_9BACT</name>
<sequence>MNDYSHLEKRLNYTFENKQLIIEALTHKSYKKPYNNERLEFLGDAVLDLIVGEYLFAKFPKSDEGILSKIRASLVNESGFTLLARHIQLGDYIFLSPAEENNNGRDKPSLLSNAFEAILGAIYLEAGLAVTKKIAILLLEEGHPKIDLQSLSKDYKTALQELTQSTHGVTPTYEMLGSSGPDHKKEFEIAIILDGKVLARATGKSKKEAQQKAAKIALTALKEQKS</sequence>
<evidence type="ECO:0000256" key="13">
    <source>
        <dbReference type="ARBA" id="ARBA00022842"/>
    </source>
</evidence>
<evidence type="ECO:0000313" key="18">
    <source>
        <dbReference type="EMBL" id="CAA6814792.1"/>
    </source>
</evidence>
<dbReference type="InterPro" id="IPR014720">
    <property type="entry name" value="dsRBD_dom"/>
</dbReference>
<feature type="domain" description="DRBM" evidence="16">
    <location>
        <begin position="154"/>
        <end position="223"/>
    </location>
</feature>
<dbReference type="Pfam" id="PF00035">
    <property type="entry name" value="dsrm"/>
    <property type="match status" value="1"/>
</dbReference>
<evidence type="ECO:0000256" key="15">
    <source>
        <dbReference type="HAMAP-Rule" id="MF_00104"/>
    </source>
</evidence>
<dbReference type="EMBL" id="CACVAS010000066">
    <property type="protein sequence ID" value="CAA6814792.1"/>
    <property type="molecule type" value="Genomic_DNA"/>
</dbReference>
<dbReference type="PROSITE" id="PS50142">
    <property type="entry name" value="RNASE_3_2"/>
    <property type="match status" value="1"/>
</dbReference>
<keyword evidence="5 15" id="KW-0963">Cytoplasm</keyword>
<dbReference type="GO" id="GO:0008033">
    <property type="term" value="P:tRNA processing"/>
    <property type="evidence" value="ECO:0007669"/>
    <property type="project" value="UniProtKB-KW"/>
</dbReference>
<evidence type="ECO:0000256" key="5">
    <source>
        <dbReference type="ARBA" id="ARBA00022490"/>
    </source>
</evidence>
<proteinExistence type="inferred from homology"/>
<evidence type="ECO:0000259" key="17">
    <source>
        <dbReference type="PROSITE" id="PS50142"/>
    </source>
</evidence>
<keyword evidence="8 15" id="KW-0819">tRNA processing</keyword>
<feature type="domain" description="RNase III" evidence="17">
    <location>
        <begin position="4"/>
        <end position="127"/>
    </location>
</feature>
<dbReference type="InterPro" id="IPR011907">
    <property type="entry name" value="RNase_III"/>
</dbReference>
<dbReference type="AlphaFoldDB" id="A0A6S6THA1"/>
<evidence type="ECO:0000256" key="3">
    <source>
        <dbReference type="ARBA" id="ARBA00010183"/>
    </source>
</evidence>
<evidence type="ECO:0000256" key="1">
    <source>
        <dbReference type="ARBA" id="ARBA00000109"/>
    </source>
</evidence>
<evidence type="ECO:0000256" key="2">
    <source>
        <dbReference type="ARBA" id="ARBA00004496"/>
    </source>
</evidence>
<comment type="subunit">
    <text evidence="4 15">Homodimer.</text>
</comment>
<dbReference type="Pfam" id="PF14622">
    <property type="entry name" value="Ribonucleas_3_3"/>
    <property type="match status" value="1"/>
</dbReference>
<keyword evidence="10 15" id="KW-0479">Metal-binding</keyword>
<dbReference type="CDD" id="cd10845">
    <property type="entry name" value="DSRM_RNAse_III_family"/>
    <property type="match status" value="1"/>
</dbReference>
<dbReference type="GO" id="GO:0046872">
    <property type="term" value="F:metal ion binding"/>
    <property type="evidence" value="ECO:0007669"/>
    <property type="project" value="UniProtKB-KW"/>
</dbReference>
<keyword evidence="12 15" id="KW-0378">Hydrolase</keyword>
<dbReference type="PANTHER" id="PTHR11207:SF0">
    <property type="entry name" value="RIBONUCLEASE 3"/>
    <property type="match status" value="1"/>
</dbReference>
<dbReference type="InterPro" id="IPR000999">
    <property type="entry name" value="RNase_III_dom"/>
</dbReference>
<feature type="binding site" evidence="15">
    <location>
        <position position="40"/>
    </location>
    <ligand>
        <name>Mg(2+)</name>
        <dbReference type="ChEBI" id="CHEBI:18420"/>
    </ligand>
</feature>
<comment type="subcellular location">
    <subcellularLocation>
        <location evidence="2 15">Cytoplasm</location>
    </subcellularLocation>
</comment>
<dbReference type="GO" id="GO:0019843">
    <property type="term" value="F:rRNA binding"/>
    <property type="evidence" value="ECO:0007669"/>
    <property type="project" value="UniProtKB-KW"/>
</dbReference>
<dbReference type="NCBIfam" id="TIGR02191">
    <property type="entry name" value="RNaseIII"/>
    <property type="match status" value="1"/>
</dbReference>
<feature type="active site" evidence="15">
    <location>
        <position position="44"/>
    </location>
</feature>
<evidence type="ECO:0000256" key="14">
    <source>
        <dbReference type="ARBA" id="ARBA00022884"/>
    </source>
</evidence>
<dbReference type="GO" id="GO:0010468">
    <property type="term" value="P:regulation of gene expression"/>
    <property type="evidence" value="ECO:0007669"/>
    <property type="project" value="TreeGrafter"/>
</dbReference>
<dbReference type="InterPro" id="IPR036389">
    <property type="entry name" value="RNase_III_sf"/>
</dbReference>
<dbReference type="FunFam" id="1.10.1520.10:FF:000001">
    <property type="entry name" value="Ribonuclease 3"/>
    <property type="match status" value="1"/>
</dbReference>
<keyword evidence="7 15" id="KW-0507">mRNA processing</keyword>
<evidence type="ECO:0000256" key="11">
    <source>
        <dbReference type="ARBA" id="ARBA00022759"/>
    </source>
</evidence>
<comment type="similarity">
    <text evidence="3">Belongs to the ribonuclease III family.</text>
</comment>
<keyword evidence="11 15" id="KW-0255">Endonuclease</keyword>